<proteinExistence type="predicted"/>
<dbReference type="EMBL" id="JXMW01000017">
    <property type="protein sequence ID" value="OQD58378.1"/>
    <property type="molecule type" value="Genomic_DNA"/>
</dbReference>
<dbReference type="OrthoDB" id="53264at2157"/>
<keyword evidence="1" id="KW-1133">Transmembrane helix</keyword>
<gene>
    <name evidence="2" type="ORF">MBBAR_17c00180</name>
</gene>
<dbReference type="Proteomes" id="UP000191661">
    <property type="component" value="Unassembled WGS sequence"/>
</dbReference>
<dbReference type="Pfam" id="PF09889">
    <property type="entry name" value="DUF2116"/>
    <property type="match status" value="1"/>
</dbReference>
<feature type="transmembrane region" description="Helical" evidence="1">
    <location>
        <begin position="42"/>
        <end position="60"/>
    </location>
</feature>
<accession>A0A1V6N102</accession>
<comment type="caution">
    <text evidence="2">The sequence shown here is derived from an EMBL/GenBank/DDBJ whole genome shotgun (WGS) entry which is preliminary data.</text>
</comment>
<evidence type="ECO:0008006" key="4">
    <source>
        <dbReference type="Google" id="ProtNLM"/>
    </source>
</evidence>
<reference evidence="2 3" key="1">
    <citation type="submission" date="2014-12" db="EMBL/GenBank/DDBJ databases">
        <title>Genome sequence of Methanobrevibacter arboriphilicus DH1, DSM1125.</title>
        <authorList>
            <person name="Poehlein A."/>
            <person name="Thauer R.K."/>
            <person name="Seedorf H."/>
            <person name="Daniel R."/>
        </authorList>
    </citation>
    <scope>NUCLEOTIDE SEQUENCE [LARGE SCALE GENOMIC DNA]</scope>
    <source>
        <strain evidence="2 3">DH1</strain>
    </source>
</reference>
<dbReference type="RefSeq" id="WP_080460720.1">
    <property type="nucleotide sequence ID" value="NZ_JXMW01000017.1"/>
</dbReference>
<dbReference type="AlphaFoldDB" id="A0A1V6N102"/>
<protein>
    <recommendedName>
        <fullName evidence="4">DUF2116 family Zn-ribbon domain-containing protein</fullName>
    </recommendedName>
</protein>
<dbReference type="InterPro" id="IPR019216">
    <property type="entry name" value="DUF2116_treble_clef"/>
</dbReference>
<keyword evidence="1" id="KW-0472">Membrane</keyword>
<evidence type="ECO:0000313" key="3">
    <source>
        <dbReference type="Proteomes" id="UP000191661"/>
    </source>
</evidence>
<keyword evidence="3" id="KW-1185">Reference proteome</keyword>
<sequence>MTDIHKHCPVCNTPIPLDETTCSPKCQKVLRDRQAQMKRSRMILFVVMVIFILVFAYMMFFR</sequence>
<organism evidence="2 3">
    <name type="scientific">Methanobrevibacter arboriphilus JCM 13429 = DSM 1125</name>
    <dbReference type="NCBI Taxonomy" id="1300164"/>
    <lineage>
        <taxon>Archaea</taxon>
        <taxon>Methanobacteriati</taxon>
        <taxon>Methanobacteriota</taxon>
        <taxon>Methanomada group</taxon>
        <taxon>Methanobacteria</taxon>
        <taxon>Methanobacteriales</taxon>
        <taxon>Methanobacteriaceae</taxon>
        <taxon>Methanobrevibacter</taxon>
    </lineage>
</organism>
<name>A0A1V6N102_METAZ</name>
<evidence type="ECO:0000256" key="1">
    <source>
        <dbReference type="SAM" id="Phobius"/>
    </source>
</evidence>
<dbReference type="PIRSF" id="PIRSF004990">
    <property type="entry name" value="UCP004990"/>
    <property type="match status" value="1"/>
</dbReference>
<keyword evidence="1" id="KW-0812">Transmembrane</keyword>
<evidence type="ECO:0000313" key="2">
    <source>
        <dbReference type="EMBL" id="OQD58378.1"/>
    </source>
</evidence>